<organism evidence="1 2">
    <name type="scientific">Thermoanaerobacter pentosaceus</name>
    <dbReference type="NCBI Taxonomy" id="694059"/>
    <lineage>
        <taxon>Bacteria</taxon>
        <taxon>Bacillati</taxon>
        <taxon>Bacillota</taxon>
        <taxon>Clostridia</taxon>
        <taxon>Thermoanaerobacterales</taxon>
        <taxon>Thermoanaerobacteraceae</taxon>
        <taxon>Thermoanaerobacter</taxon>
    </lineage>
</organism>
<name>A0ABT9M2J8_9THEO</name>
<proteinExistence type="predicted"/>
<dbReference type="Proteomes" id="UP001223886">
    <property type="component" value="Unassembled WGS sequence"/>
</dbReference>
<comment type="caution">
    <text evidence="1">The sequence shown here is derived from an EMBL/GenBank/DDBJ whole genome shotgun (WGS) entry which is preliminary data.</text>
</comment>
<gene>
    <name evidence="1" type="ORF">J2S24_000822</name>
</gene>
<protein>
    <recommendedName>
        <fullName evidence="3">Response regulator receiver protein</fullName>
    </recommendedName>
</protein>
<dbReference type="RefSeq" id="WP_307680967.1">
    <property type="nucleotide sequence ID" value="NZ_JAURUP010000006.1"/>
</dbReference>
<dbReference type="EMBL" id="JAURUP010000006">
    <property type="protein sequence ID" value="MDP9750354.1"/>
    <property type="molecule type" value="Genomic_DNA"/>
</dbReference>
<accession>A0ABT9M2J8</accession>
<sequence>MVLIHTGFEEFDRVIAERIEDSRIIFYPDFLLQEEGETAVISSKISTKVPFKDFLFALRQQDKRVILILGDKTSPYIGYALALGIYDIIFDPVTPEKVVEKIKNPSRFSDVAHLYLGLQGRVRFSGVPGEKDAEEDLTNKTAGLPLSNDIDKKIAEGILRLLNKPCKNCSLTEMLLDIEEEIVRILT</sequence>
<reference evidence="1 2" key="1">
    <citation type="submission" date="2023-07" db="EMBL/GenBank/DDBJ databases">
        <title>Genomic Encyclopedia of Type Strains, Phase IV (KMG-IV): sequencing the most valuable type-strain genomes for metagenomic binning, comparative biology and taxonomic classification.</title>
        <authorList>
            <person name="Goeker M."/>
        </authorList>
    </citation>
    <scope>NUCLEOTIDE SEQUENCE [LARGE SCALE GENOMIC DNA]</scope>
    <source>
        <strain evidence="1 2">DSM 25963</strain>
    </source>
</reference>
<evidence type="ECO:0000313" key="2">
    <source>
        <dbReference type="Proteomes" id="UP001223886"/>
    </source>
</evidence>
<keyword evidence="2" id="KW-1185">Reference proteome</keyword>
<evidence type="ECO:0008006" key="3">
    <source>
        <dbReference type="Google" id="ProtNLM"/>
    </source>
</evidence>
<evidence type="ECO:0000313" key="1">
    <source>
        <dbReference type="EMBL" id="MDP9750354.1"/>
    </source>
</evidence>